<gene>
    <name evidence="1" type="ORF">CH338_14850</name>
</gene>
<protein>
    <submittedName>
        <fullName evidence="1">GlcG protein</fullName>
    </submittedName>
</protein>
<dbReference type="InterPro" id="IPR038084">
    <property type="entry name" value="PduO/GlcC-like_sf"/>
</dbReference>
<organism evidence="1 2">
    <name type="scientific">Rhodoplanes elegans</name>
    <dbReference type="NCBI Taxonomy" id="29408"/>
    <lineage>
        <taxon>Bacteria</taxon>
        <taxon>Pseudomonadati</taxon>
        <taxon>Pseudomonadota</taxon>
        <taxon>Alphaproteobacteria</taxon>
        <taxon>Hyphomicrobiales</taxon>
        <taxon>Nitrobacteraceae</taxon>
        <taxon>Rhodoplanes</taxon>
    </lineage>
</organism>
<dbReference type="PANTHER" id="PTHR34309">
    <property type="entry name" value="SLR1406 PROTEIN"/>
    <property type="match status" value="1"/>
</dbReference>
<name>A0A327KI48_9BRAD</name>
<dbReference type="Pfam" id="PF03928">
    <property type="entry name" value="HbpS-like"/>
    <property type="match status" value="1"/>
</dbReference>
<dbReference type="OrthoDB" id="9815788at2"/>
<proteinExistence type="predicted"/>
<dbReference type="EMBL" id="NPEU01000161">
    <property type="protein sequence ID" value="RAI37801.1"/>
    <property type="molecule type" value="Genomic_DNA"/>
</dbReference>
<comment type="caution">
    <text evidence="1">The sequence shown here is derived from an EMBL/GenBank/DDBJ whole genome shotgun (WGS) entry which is preliminary data.</text>
</comment>
<dbReference type="AlphaFoldDB" id="A0A327KI48"/>
<sequence>MSDYYVHRLQVALPLATADTIANEAIAAGREAGLLPLTVAVLDAGGHTVVLKREDGSGILRAAIATGKAWGALGMGISSRTIRDRLRERTAFQSALAAASDGRFIPVPGGVLIRNAAGEVIGAVGISGDASDKDEYAAITAVQRAGLTPHPEQPADNWRDAGL</sequence>
<dbReference type="SUPFAM" id="SSF143744">
    <property type="entry name" value="GlcG-like"/>
    <property type="match status" value="1"/>
</dbReference>
<accession>A0A327KI48</accession>
<dbReference type="InterPro" id="IPR005624">
    <property type="entry name" value="PduO/GlcC-like"/>
</dbReference>
<evidence type="ECO:0000313" key="2">
    <source>
        <dbReference type="Proteomes" id="UP000248863"/>
    </source>
</evidence>
<evidence type="ECO:0000313" key="1">
    <source>
        <dbReference type="EMBL" id="RAI37801.1"/>
    </source>
</evidence>
<reference evidence="1 2" key="1">
    <citation type="submission" date="2017-07" db="EMBL/GenBank/DDBJ databases">
        <title>Draft Genome Sequences of Select Purple Nonsulfur Bacteria.</title>
        <authorList>
            <person name="Lasarre B."/>
            <person name="Mckinlay J.B."/>
        </authorList>
    </citation>
    <scope>NUCLEOTIDE SEQUENCE [LARGE SCALE GENOMIC DNA]</scope>
    <source>
        <strain evidence="1 2">DSM 11907</strain>
    </source>
</reference>
<dbReference type="Proteomes" id="UP000248863">
    <property type="component" value="Unassembled WGS sequence"/>
</dbReference>
<dbReference type="RefSeq" id="WP_111357929.1">
    <property type="nucleotide sequence ID" value="NZ_NHSK01000256.1"/>
</dbReference>
<dbReference type="PANTHER" id="PTHR34309:SF10">
    <property type="entry name" value="SLR1406 PROTEIN"/>
    <property type="match status" value="1"/>
</dbReference>
<dbReference type="InterPro" id="IPR052517">
    <property type="entry name" value="GlcG_carb_metab_protein"/>
</dbReference>
<dbReference type="Gene3D" id="3.30.450.150">
    <property type="entry name" value="Haem-degrading domain"/>
    <property type="match status" value="1"/>
</dbReference>
<keyword evidence="2" id="KW-1185">Reference proteome</keyword>